<feature type="domain" description="MacB-like periplasmic core" evidence="8">
    <location>
        <begin position="20"/>
        <end position="234"/>
    </location>
</feature>
<feature type="transmembrane region" description="Helical" evidence="6">
    <location>
        <begin position="737"/>
        <end position="763"/>
    </location>
</feature>
<name>A0A1H8JPV6_9BACT</name>
<organism evidence="9 10">
    <name type="scientific">Chitinophaga rupis</name>
    <dbReference type="NCBI Taxonomy" id="573321"/>
    <lineage>
        <taxon>Bacteria</taxon>
        <taxon>Pseudomonadati</taxon>
        <taxon>Bacteroidota</taxon>
        <taxon>Chitinophagia</taxon>
        <taxon>Chitinophagales</taxon>
        <taxon>Chitinophagaceae</taxon>
        <taxon>Chitinophaga</taxon>
    </lineage>
</organism>
<keyword evidence="2" id="KW-1003">Cell membrane</keyword>
<dbReference type="GO" id="GO:0005886">
    <property type="term" value="C:plasma membrane"/>
    <property type="evidence" value="ECO:0007669"/>
    <property type="project" value="UniProtKB-SubCell"/>
</dbReference>
<dbReference type="InterPro" id="IPR025857">
    <property type="entry name" value="MacB_PCD"/>
</dbReference>
<evidence type="ECO:0000256" key="1">
    <source>
        <dbReference type="ARBA" id="ARBA00004651"/>
    </source>
</evidence>
<dbReference type="PANTHER" id="PTHR30572:SF18">
    <property type="entry name" value="ABC-TYPE MACROLIDE FAMILY EXPORT SYSTEM PERMEASE COMPONENT 2"/>
    <property type="match status" value="1"/>
</dbReference>
<dbReference type="AlphaFoldDB" id="A0A1H8JPV6"/>
<gene>
    <name evidence="9" type="ORF">SAMN04488505_113111</name>
</gene>
<dbReference type="Pfam" id="PF12704">
    <property type="entry name" value="MacB_PCD"/>
    <property type="match status" value="1"/>
</dbReference>
<dbReference type="STRING" id="573321.SAMN04488505_113111"/>
<dbReference type="InterPro" id="IPR050250">
    <property type="entry name" value="Macrolide_Exporter_MacB"/>
</dbReference>
<protein>
    <submittedName>
        <fullName evidence="9">Putative ABC transport system permease protein</fullName>
    </submittedName>
</protein>
<feature type="transmembrane region" description="Helical" evidence="6">
    <location>
        <begin position="302"/>
        <end position="324"/>
    </location>
</feature>
<feature type="transmembrane region" description="Helical" evidence="6">
    <location>
        <begin position="21"/>
        <end position="42"/>
    </location>
</feature>
<evidence type="ECO:0000313" key="10">
    <source>
        <dbReference type="Proteomes" id="UP000198984"/>
    </source>
</evidence>
<feature type="domain" description="ABC3 transporter permease C-terminal" evidence="7">
    <location>
        <begin position="308"/>
        <end position="424"/>
    </location>
</feature>
<feature type="domain" description="ABC3 transporter permease C-terminal" evidence="7">
    <location>
        <begin position="695"/>
        <end position="808"/>
    </location>
</feature>
<evidence type="ECO:0000259" key="8">
    <source>
        <dbReference type="Pfam" id="PF12704"/>
    </source>
</evidence>
<feature type="transmembrane region" description="Helical" evidence="6">
    <location>
        <begin position="396"/>
        <end position="420"/>
    </location>
</feature>
<keyword evidence="4 6" id="KW-1133">Transmembrane helix</keyword>
<evidence type="ECO:0000313" key="9">
    <source>
        <dbReference type="EMBL" id="SEN82793.1"/>
    </source>
</evidence>
<dbReference type="PANTHER" id="PTHR30572">
    <property type="entry name" value="MEMBRANE COMPONENT OF TRANSPORTER-RELATED"/>
    <property type="match status" value="1"/>
</dbReference>
<dbReference type="EMBL" id="FOBB01000013">
    <property type="protein sequence ID" value="SEN82793.1"/>
    <property type="molecule type" value="Genomic_DNA"/>
</dbReference>
<evidence type="ECO:0000256" key="5">
    <source>
        <dbReference type="ARBA" id="ARBA00023136"/>
    </source>
</evidence>
<dbReference type="Pfam" id="PF02687">
    <property type="entry name" value="FtsX"/>
    <property type="match status" value="2"/>
</dbReference>
<evidence type="ECO:0000256" key="3">
    <source>
        <dbReference type="ARBA" id="ARBA00022692"/>
    </source>
</evidence>
<feature type="transmembrane region" description="Helical" evidence="6">
    <location>
        <begin position="693"/>
        <end position="716"/>
    </location>
</feature>
<proteinExistence type="predicted"/>
<evidence type="ECO:0000256" key="6">
    <source>
        <dbReference type="SAM" id="Phobius"/>
    </source>
</evidence>
<reference evidence="9 10" key="1">
    <citation type="submission" date="2016-10" db="EMBL/GenBank/DDBJ databases">
        <authorList>
            <person name="de Groot N.N."/>
        </authorList>
    </citation>
    <scope>NUCLEOTIDE SEQUENCE [LARGE SCALE GENOMIC DNA]</scope>
    <source>
        <strain evidence="9 10">DSM 21039</strain>
    </source>
</reference>
<dbReference type="InterPro" id="IPR003838">
    <property type="entry name" value="ABC3_permease_C"/>
</dbReference>
<accession>A0A1H8JPV6</accession>
<dbReference type="OrthoDB" id="5933722at2"/>
<keyword evidence="10" id="KW-1185">Reference proteome</keyword>
<keyword evidence="5 6" id="KW-0472">Membrane</keyword>
<keyword evidence="3 6" id="KW-0812">Transmembrane</keyword>
<dbReference type="RefSeq" id="WP_089921079.1">
    <property type="nucleotide sequence ID" value="NZ_FOBB01000013.1"/>
</dbReference>
<feature type="transmembrane region" description="Helical" evidence="6">
    <location>
        <begin position="441"/>
        <end position="465"/>
    </location>
</feature>
<feature type="transmembrane region" description="Helical" evidence="6">
    <location>
        <begin position="349"/>
        <end position="376"/>
    </location>
</feature>
<dbReference type="GO" id="GO:0022857">
    <property type="term" value="F:transmembrane transporter activity"/>
    <property type="evidence" value="ECO:0007669"/>
    <property type="project" value="TreeGrafter"/>
</dbReference>
<sequence length="816" mass="90546">MFSNYLKVAWRNLVRDKTFSIINMVGLAIGLSGFLLIALYVMDELSFDRYYNKAGNIYRIELNARWGGEDLRMAQIGDPIGPKLKNDYPQVEEYTRIFYSRNDPGMANKLIGKGGEYITESNTAYVDSTFFNVFKFPAIEGNLRTALNEPGTVVITASTAVKYFGSTDAAGKTLTVKENGKDVPYKVNAVIKDIPGNTHFDFNILFSMKSLNYQWGQVGNSNFYTYLVLKPGPGVRVFEKQLNGYIVKYFTPLLKDFNMSSMEEFEKTGNRFNFILTPVTRIHLYSDRQAGEEMRPSGSIQYVAIFSAVALLILFIACINFMNLTTARSAGRAREVGIRKVLGTERKELILQFLSESTLMVLLSLLVAVGIAFLILPLFNSVAAKSMSMASLFSPAILPLLLALPFVVGLLAGSYPAFFLSRFKPIEVLKGKLRMGTKSGGLRSVLVVFQFTTSIILIIGTIVVYRQLRFIQTRDLGFNKEQVLIINNADALDNNAEAFKNQVVQLSGVKSGTLSAFLPVSNSSRNAWNVFKSPVATGNNSFNTQFWAIDYDYLETMGLKLLKGRNFSPGFGMDSSSWIINEATARILGYKDPVGKNIYTINDEGKATAHPIIGLVKNFNYESLHAAVGPLIFALHRSTGLASFKVSTANINTLVEQVQNKWKTMAPGMPFSYRFLDESFNEMYRAEQRVGEIAMIFSILAILISCLGIFGLATFIAEQRMKEIGIRKVLGASVQGIVGLLSADFMKLVGIAFVIAAPFGWWVMNKWLQSFVDRAAFSLWIFVVAGIAALFIALATVSFQSVRAALMNPTKSLKAE</sequence>
<evidence type="ECO:0000256" key="4">
    <source>
        <dbReference type="ARBA" id="ARBA00022989"/>
    </source>
</evidence>
<comment type="subcellular location">
    <subcellularLocation>
        <location evidence="1">Cell membrane</location>
        <topology evidence="1">Multi-pass membrane protein</topology>
    </subcellularLocation>
</comment>
<dbReference type="Proteomes" id="UP000198984">
    <property type="component" value="Unassembled WGS sequence"/>
</dbReference>
<evidence type="ECO:0000256" key="2">
    <source>
        <dbReference type="ARBA" id="ARBA00022475"/>
    </source>
</evidence>
<evidence type="ECO:0000259" key="7">
    <source>
        <dbReference type="Pfam" id="PF02687"/>
    </source>
</evidence>
<feature type="transmembrane region" description="Helical" evidence="6">
    <location>
        <begin position="775"/>
        <end position="797"/>
    </location>
</feature>